<name>A0A1Y5S1J9_9RHOB</name>
<dbReference type="Pfam" id="PF00561">
    <property type="entry name" value="Abhydrolase_1"/>
    <property type="match status" value="1"/>
</dbReference>
<evidence type="ECO:0000259" key="2">
    <source>
        <dbReference type="Pfam" id="PF00561"/>
    </source>
</evidence>
<evidence type="ECO:0000256" key="1">
    <source>
        <dbReference type="SAM" id="SignalP"/>
    </source>
</evidence>
<dbReference type="Gene3D" id="3.40.50.1820">
    <property type="entry name" value="alpha/beta hydrolase"/>
    <property type="match status" value="1"/>
</dbReference>
<sequence length="240" mass="25586">MAFAAGLARTLRMARILLVLLLLSPLPARAADCVVLLHGLARSSLSMEIMAEALQEAGFATANSNYDSTDAPIAELVERAVSPAVKTCGDARVHFVTHSMGGILVRAWLQDHRPVDMGRVVMLAPPNHGTELVDAFGDLAPFEWINGPAGLQLGTGPGSVPNQLGLPRFELGVIAGNRSYNPLYSSIIDGPDDGKVSVDSAQIEGMDDFIVLPVSHTFMMVRPAVIEQVVAFLRTGAFTR</sequence>
<evidence type="ECO:0000313" key="4">
    <source>
        <dbReference type="Proteomes" id="UP000193870"/>
    </source>
</evidence>
<dbReference type="PANTHER" id="PTHR37946">
    <property type="entry name" value="SLL1969 PROTEIN"/>
    <property type="match status" value="1"/>
</dbReference>
<protein>
    <submittedName>
        <fullName evidence="3">Alpha/beta hydrolase family protein</fullName>
    </submittedName>
</protein>
<feature type="domain" description="AB hydrolase-1" evidence="2">
    <location>
        <begin position="34"/>
        <end position="148"/>
    </location>
</feature>
<dbReference type="EMBL" id="FWFV01000002">
    <property type="protein sequence ID" value="SLN27829.1"/>
    <property type="molecule type" value="Genomic_DNA"/>
</dbReference>
<keyword evidence="3" id="KW-0378">Hydrolase</keyword>
<dbReference type="PANTHER" id="PTHR37946:SF1">
    <property type="entry name" value="SLL1969 PROTEIN"/>
    <property type="match status" value="1"/>
</dbReference>
<accession>A0A1Y5S1J9</accession>
<dbReference type="SUPFAM" id="SSF53474">
    <property type="entry name" value="alpha/beta-Hydrolases"/>
    <property type="match status" value="1"/>
</dbReference>
<dbReference type="InterPro" id="IPR029058">
    <property type="entry name" value="AB_hydrolase_fold"/>
</dbReference>
<dbReference type="GO" id="GO:0016787">
    <property type="term" value="F:hydrolase activity"/>
    <property type="evidence" value="ECO:0007669"/>
    <property type="project" value="UniProtKB-KW"/>
</dbReference>
<keyword evidence="4" id="KW-1185">Reference proteome</keyword>
<keyword evidence="1" id="KW-0732">Signal</keyword>
<proteinExistence type="predicted"/>
<feature type="chain" id="PRO_5010987206" evidence="1">
    <location>
        <begin position="31"/>
        <end position="240"/>
    </location>
</feature>
<dbReference type="AlphaFoldDB" id="A0A1Y5S1J9"/>
<reference evidence="3 4" key="1">
    <citation type="submission" date="2017-03" db="EMBL/GenBank/DDBJ databases">
        <authorList>
            <person name="Afonso C.L."/>
            <person name="Miller P.J."/>
            <person name="Scott M.A."/>
            <person name="Spackman E."/>
            <person name="Goraichik I."/>
            <person name="Dimitrov K.M."/>
            <person name="Suarez D.L."/>
            <person name="Swayne D.E."/>
        </authorList>
    </citation>
    <scope>NUCLEOTIDE SEQUENCE [LARGE SCALE GENOMIC DNA]</scope>
    <source>
        <strain evidence="3 4">CECT 7066</strain>
    </source>
</reference>
<evidence type="ECO:0000313" key="3">
    <source>
        <dbReference type="EMBL" id="SLN27829.1"/>
    </source>
</evidence>
<dbReference type="Proteomes" id="UP000193870">
    <property type="component" value="Unassembled WGS sequence"/>
</dbReference>
<dbReference type="InterPro" id="IPR000073">
    <property type="entry name" value="AB_hydrolase_1"/>
</dbReference>
<gene>
    <name evidence="3" type="ORF">PAM7066_01104</name>
</gene>
<feature type="signal peptide" evidence="1">
    <location>
        <begin position="1"/>
        <end position="30"/>
    </location>
</feature>
<organism evidence="3 4">
    <name type="scientific">Palleronia marisminoris</name>
    <dbReference type="NCBI Taxonomy" id="315423"/>
    <lineage>
        <taxon>Bacteria</taxon>
        <taxon>Pseudomonadati</taxon>
        <taxon>Pseudomonadota</taxon>
        <taxon>Alphaproteobacteria</taxon>
        <taxon>Rhodobacterales</taxon>
        <taxon>Roseobacteraceae</taxon>
        <taxon>Palleronia</taxon>
    </lineage>
</organism>
<dbReference type="STRING" id="315423.SAMN04488020_102177"/>